<feature type="transmembrane region" description="Helical" evidence="8">
    <location>
        <begin position="116"/>
        <end position="135"/>
    </location>
</feature>
<dbReference type="InterPro" id="IPR037294">
    <property type="entry name" value="ABC_BtuC-like"/>
</dbReference>
<evidence type="ECO:0000256" key="6">
    <source>
        <dbReference type="ARBA" id="ARBA00022989"/>
    </source>
</evidence>
<dbReference type="AlphaFoldDB" id="A0A379LYX1"/>
<feature type="transmembrane region" description="Helical" evidence="8">
    <location>
        <begin position="86"/>
        <end position="104"/>
    </location>
</feature>
<name>A0A379LYX1_9NOCA</name>
<dbReference type="PANTHER" id="PTHR30472">
    <property type="entry name" value="FERRIC ENTEROBACTIN TRANSPORT SYSTEM PERMEASE PROTEIN"/>
    <property type="match status" value="1"/>
</dbReference>
<gene>
    <name evidence="9" type="primary">yfhA_2</name>
    <name evidence="9" type="ORF">NCTC13296_02143</name>
</gene>
<evidence type="ECO:0000313" key="9">
    <source>
        <dbReference type="EMBL" id="SUE15284.1"/>
    </source>
</evidence>
<dbReference type="Proteomes" id="UP000254569">
    <property type="component" value="Unassembled WGS sequence"/>
</dbReference>
<dbReference type="OrthoDB" id="4455417at2"/>
<evidence type="ECO:0000256" key="4">
    <source>
        <dbReference type="ARBA" id="ARBA00022475"/>
    </source>
</evidence>
<dbReference type="RefSeq" id="WP_064062705.1">
    <property type="nucleotide sequence ID" value="NZ_CP101467.1"/>
</dbReference>
<feature type="transmembrane region" description="Helical" evidence="8">
    <location>
        <begin position="259"/>
        <end position="286"/>
    </location>
</feature>
<organism evidence="9 10">
    <name type="scientific">Rhodococcus gordoniae</name>
    <dbReference type="NCBI Taxonomy" id="223392"/>
    <lineage>
        <taxon>Bacteria</taxon>
        <taxon>Bacillati</taxon>
        <taxon>Actinomycetota</taxon>
        <taxon>Actinomycetes</taxon>
        <taxon>Mycobacteriales</taxon>
        <taxon>Nocardiaceae</taxon>
        <taxon>Rhodococcus</taxon>
    </lineage>
</organism>
<keyword evidence="6 8" id="KW-1133">Transmembrane helix</keyword>
<dbReference type="PANTHER" id="PTHR30472:SF24">
    <property type="entry name" value="FERRIC ENTEROBACTIN TRANSPORT SYSTEM PERMEASE PROTEIN FEPG"/>
    <property type="match status" value="1"/>
</dbReference>
<reference evidence="9 10" key="1">
    <citation type="submission" date="2018-06" db="EMBL/GenBank/DDBJ databases">
        <authorList>
            <consortium name="Pathogen Informatics"/>
            <person name="Doyle S."/>
        </authorList>
    </citation>
    <scope>NUCLEOTIDE SEQUENCE [LARGE SCALE GENOMIC DNA]</scope>
    <source>
        <strain evidence="9 10">NCTC13296</strain>
    </source>
</reference>
<dbReference type="GO" id="GO:0005886">
    <property type="term" value="C:plasma membrane"/>
    <property type="evidence" value="ECO:0007669"/>
    <property type="project" value="UniProtKB-SubCell"/>
</dbReference>
<sequence>MSSLVRRGPTRDTLSVTPRGTSVSFRVSRSSVLLTVLAGVAAVAVATASLVLGVYPISVSDAITIVGGGGTLIERDVVLGDRLPRASTGLGVGAAFALSGAILQRIAANPLVSPDIIGINSGAAMGALTVLLVVGGSGLQLVFGALAGALLAALMIVLIAYRRGLHGFRLVLVGIGVAAMLSSAVSYLLTRSDIHRAMSAAAWLTGSLADRSGLHVTIIVIALAATVPALIVGSRHLRLLELGDDLTRTLSGAGRGRKVLLLLIAVVLAAMATAAAGPIGFVALVAPQITRRILAERQVGLAPSAAVGALLVVGADLAGRSIFAPSEMPVGVLTAILGAPVLLYLLARAHRIGAAG</sequence>
<dbReference type="CDD" id="cd06550">
    <property type="entry name" value="TM_ABC_iron-siderophores_like"/>
    <property type="match status" value="1"/>
</dbReference>
<keyword evidence="3" id="KW-0813">Transport</keyword>
<comment type="similarity">
    <text evidence="2">Belongs to the binding-protein-dependent transport system permease family. FecCD subfamily.</text>
</comment>
<dbReference type="EMBL" id="UGVI01000001">
    <property type="protein sequence ID" value="SUE15284.1"/>
    <property type="molecule type" value="Genomic_DNA"/>
</dbReference>
<dbReference type="Pfam" id="PF01032">
    <property type="entry name" value="FecCD"/>
    <property type="match status" value="1"/>
</dbReference>
<evidence type="ECO:0000256" key="1">
    <source>
        <dbReference type="ARBA" id="ARBA00004651"/>
    </source>
</evidence>
<proteinExistence type="inferred from homology"/>
<dbReference type="Gene3D" id="1.10.3470.10">
    <property type="entry name" value="ABC transporter involved in vitamin B12 uptake, BtuC"/>
    <property type="match status" value="1"/>
</dbReference>
<feature type="transmembrane region" description="Helical" evidence="8">
    <location>
        <begin position="32"/>
        <end position="55"/>
    </location>
</feature>
<keyword evidence="5 8" id="KW-0812">Transmembrane</keyword>
<evidence type="ECO:0000256" key="5">
    <source>
        <dbReference type="ARBA" id="ARBA00022692"/>
    </source>
</evidence>
<feature type="transmembrane region" description="Helical" evidence="8">
    <location>
        <begin position="213"/>
        <end position="232"/>
    </location>
</feature>
<dbReference type="InterPro" id="IPR000522">
    <property type="entry name" value="ABC_transptr_permease_BtuC"/>
</dbReference>
<protein>
    <submittedName>
        <fullName evidence="9">ABC transporter permease</fullName>
    </submittedName>
</protein>
<evidence type="ECO:0000256" key="2">
    <source>
        <dbReference type="ARBA" id="ARBA00007935"/>
    </source>
</evidence>
<dbReference type="GO" id="GO:0022857">
    <property type="term" value="F:transmembrane transporter activity"/>
    <property type="evidence" value="ECO:0007669"/>
    <property type="project" value="InterPro"/>
</dbReference>
<dbReference type="SUPFAM" id="SSF81345">
    <property type="entry name" value="ABC transporter involved in vitamin B12 uptake, BtuC"/>
    <property type="match status" value="1"/>
</dbReference>
<accession>A0A379LYX1</accession>
<evidence type="ECO:0000313" key="10">
    <source>
        <dbReference type="Proteomes" id="UP000254569"/>
    </source>
</evidence>
<evidence type="ECO:0000256" key="7">
    <source>
        <dbReference type="ARBA" id="ARBA00023136"/>
    </source>
</evidence>
<keyword evidence="10" id="KW-1185">Reference proteome</keyword>
<keyword evidence="7 8" id="KW-0472">Membrane</keyword>
<feature type="transmembrane region" description="Helical" evidence="8">
    <location>
        <begin position="330"/>
        <end position="347"/>
    </location>
</feature>
<evidence type="ECO:0000256" key="8">
    <source>
        <dbReference type="SAM" id="Phobius"/>
    </source>
</evidence>
<comment type="subcellular location">
    <subcellularLocation>
        <location evidence="1">Cell membrane</location>
        <topology evidence="1">Multi-pass membrane protein</topology>
    </subcellularLocation>
</comment>
<feature type="transmembrane region" description="Helical" evidence="8">
    <location>
        <begin position="141"/>
        <end position="161"/>
    </location>
</feature>
<feature type="transmembrane region" description="Helical" evidence="8">
    <location>
        <begin position="168"/>
        <end position="189"/>
    </location>
</feature>
<dbReference type="GO" id="GO:0033214">
    <property type="term" value="P:siderophore-iron import into cell"/>
    <property type="evidence" value="ECO:0007669"/>
    <property type="project" value="TreeGrafter"/>
</dbReference>
<evidence type="ECO:0000256" key="3">
    <source>
        <dbReference type="ARBA" id="ARBA00022448"/>
    </source>
</evidence>
<keyword evidence="4" id="KW-1003">Cell membrane</keyword>